<reference evidence="1 2" key="1">
    <citation type="journal article" date="2021" name="Hortic Res">
        <title>High-quality reference genome and annotation aids understanding of berry development for evergreen blueberry (Vaccinium darrowii).</title>
        <authorList>
            <person name="Yu J."/>
            <person name="Hulse-Kemp A.M."/>
            <person name="Babiker E."/>
            <person name="Staton M."/>
        </authorList>
    </citation>
    <scope>NUCLEOTIDE SEQUENCE [LARGE SCALE GENOMIC DNA]</scope>
    <source>
        <strain evidence="2">cv. NJ 8807/NJ 8810</strain>
        <tissue evidence="1">Young leaf</tissue>
    </source>
</reference>
<proteinExistence type="predicted"/>
<accession>A0ACB7XCW0</accession>
<evidence type="ECO:0000313" key="2">
    <source>
        <dbReference type="Proteomes" id="UP000828048"/>
    </source>
</evidence>
<organism evidence="1 2">
    <name type="scientific">Vaccinium darrowii</name>
    <dbReference type="NCBI Taxonomy" id="229202"/>
    <lineage>
        <taxon>Eukaryota</taxon>
        <taxon>Viridiplantae</taxon>
        <taxon>Streptophyta</taxon>
        <taxon>Embryophyta</taxon>
        <taxon>Tracheophyta</taxon>
        <taxon>Spermatophyta</taxon>
        <taxon>Magnoliopsida</taxon>
        <taxon>eudicotyledons</taxon>
        <taxon>Gunneridae</taxon>
        <taxon>Pentapetalae</taxon>
        <taxon>asterids</taxon>
        <taxon>Ericales</taxon>
        <taxon>Ericaceae</taxon>
        <taxon>Vaccinioideae</taxon>
        <taxon>Vaccinieae</taxon>
        <taxon>Vaccinium</taxon>
    </lineage>
</organism>
<evidence type="ECO:0000313" key="1">
    <source>
        <dbReference type="EMBL" id="KAH7838365.1"/>
    </source>
</evidence>
<dbReference type="Proteomes" id="UP000828048">
    <property type="component" value="Chromosome 6"/>
</dbReference>
<comment type="caution">
    <text evidence="1">The sequence shown here is derived from an EMBL/GenBank/DDBJ whole genome shotgun (WGS) entry which is preliminary data.</text>
</comment>
<keyword evidence="2" id="KW-1185">Reference proteome</keyword>
<dbReference type="EMBL" id="CM037156">
    <property type="protein sequence ID" value="KAH7838365.1"/>
    <property type="molecule type" value="Genomic_DNA"/>
</dbReference>
<name>A0ACB7XCW0_9ERIC</name>
<sequence length="360" mass="38363">MTNLTFSFSFSLLLLSLLQCTTTTLAQAPASPPVPSGPPNITKILEKAGQFTILLRLLGTTQVGNQINNQLNDSSNAMTIFAPPDNAFSSLQSGTLNALSDQQKDELIQFHVVPTFLSISQFQTVSNPLRTQAGDSGPGKFPLNVTTSGNQVNITTGIVNTTVSGTIYTDNQLAVYQVDKVLLPWSIFGPTPPAPAPAPISAKKKKKVPAADVPSSDNADAAGAGGLCRDLMTVLVMSIGDQVRSDKLRYRTRSVAVELAKHVEASDEANETIFVAFLVTLESDQVKSDKLRYRAKSVAVELAKHVEASDEANATKAHNENHHGANLQPWGVVRVNLSTLLPFPPPPPPLPLPPPSSGKT</sequence>
<protein>
    <submittedName>
        <fullName evidence="1">Uncharacterized protein</fullName>
    </submittedName>
</protein>
<gene>
    <name evidence="1" type="ORF">Vadar_025503</name>
</gene>